<keyword evidence="2" id="KW-0808">Transferase</keyword>
<dbReference type="PANTHER" id="PTHR34136:SF1">
    <property type="entry name" value="UDP-N-ACETYL-D-MANNOSAMINURONIC ACID TRANSFERASE"/>
    <property type="match status" value="1"/>
</dbReference>
<proteinExistence type="predicted"/>
<comment type="caution">
    <text evidence="3">The sequence shown here is derived from an EMBL/GenBank/DDBJ whole genome shotgun (WGS) entry which is preliminary data.</text>
</comment>
<dbReference type="Proteomes" id="UP001247805">
    <property type="component" value="Unassembled WGS sequence"/>
</dbReference>
<keyword evidence="1" id="KW-0328">Glycosyltransferase</keyword>
<protein>
    <submittedName>
        <fullName evidence="3">WecB/TagA/CpsF family glycosyltransferase</fullName>
    </submittedName>
</protein>
<dbReference type="EMBL" id="JAWDIO010000002">
    <property type="protein sequence ID" value="MDU0356001.1"/>
    <property type="molecule type" value="Genomic_DNA"/>
</dbReference>
<dbReference type="RefSeq" id="WP_316027511.1">
    <property type="nucleotide sequence ID" value="NZ_JAWDIO010000002.1"/>
</dbReference>
<evidence type="ECO:0000313" key="3">
    <source>
        <dbReference type="EMBL" id="MDU0356001.1"/>
    </source>
</evidence>
<organism evidence="3 4">
    <name type="scientific">Paraglaciecola aquimarina</name>
    <dbReference type="NCBI Taxonomy" id="1235557"/>
    <lineage>
        <taxon>Bacteria</taxon>
        <taxon>Pseudomonadati</taxon>
        <taxon>Pseudomonadota</taxon>
        <taxon>Gammaproteobacteria</taxon>
        <taxon>Alteromonadales</taxon>
        <taxon>Alteromonadaceae</taxon>
        <taxon>Paraglaciecola</taxon>
    </lineage>
</organism>
<evidence type="ECO:0000256" key="1">
    <source>
        <dbReference type="ARBA" id="ARBA00022676"/>
    </source>
</evidence>
<name>A0ABU3T155_9ALTE</name>
<dbReference type="NCBIfam" id="TIGR00696">
    <property type="entry name" value="wecG_tagA_cpsF"/>
    <property type="match status" value="1"/>
</dbReference>
<accession>A0ABU3T155</accession>
<gene>
    <name evidence="3" type="ORF">RS130_20770</name>
</gene>
<dbReference type="Pfam" id="PF03808">
    <property type="entry name" value="Glyco_tran_WecG"/>
    <property type="match status" value="1"/>
</dbReference>
<dbReference type="InterPro" id="IPR004629">
    <property type="entry name" value="WecG_TagA_CpsF"/>
</dbReference>
<evidence type="ECO:0000256" key="2">
    <source>
        <dbReference type="ARBA" id="ARBA00022679"/>
    </source>
</evidence>
<sequence>MDLSEVRKTNVGGLITACISRLDLVNLMVTKVKQDKQSPTPQTVKPLVIFSANGHSISIANSDPVMGDMLNQADILHADGQSVVTFSKHFSEYPIPERSATTDTIHDVPTMSSEVLNHFLLGASKETIEKCADVMSAKYSNFKISGTQHGYFSEQEEQAIVDKINQSGTDVLWVGLGKPKEQVFIIRNREKLNVPVIISCGGCYNFVTGDYKRAPEIFQTLGLEWLHRAFTEPRKLLWRYITTNPHAIYCVIKHRHKKVG</sequence>
<evidence type="ECO:0000313" key="4">
    <source>
        <dbReference type="Proteomes" id="UP001247805"/>
    </source>
</evidence>
<keyword evidence="4" id="KW-1185">Reference proteome</keyword>
<dbReference type="PANTHER" id="PTHR34136">
    <property type="match status" value="1"/>
</dbReference>
<reference evidence="3 4" key="1">
    <citation type="submission" date="2023-10" db="EMBL/GenBank/DDBJ databases">
        <title>Glaciecola aquimarina strain GGW-M5 nov., isolated from a coastal seawater.</title>
        <authorList>
            <person name="Bayburt H."/>
            <person name="Kim J.M."/>
            <person name="Choi B.J."/>
            <person name="Jeon C.O."/>
        </authorList>
    </citation>
    <scope>NUCLEOTIDE SEQUENCE [LARGE SCALE GENOMIC DNA]</scope>
    <source>
        <strain evidence="3 4">KCTC 32108</strain>
    </source>
</reference>
<dbReference type="CDD" id="cd06533">
    <property type="entry name" value="Glyco_transf_WecG_TagA"/>
    <property type="match status" value="1"/>
</dbReference>